<accession>A0A4Y2ATH6</accession>
<gene>
    <name evidence="1" type="ORF">AVEN_106344_1</name>
</gene>
<organism evidence="1 2">
    <name type="scientific">Araneus ventricosus</name>
    <name type="common">Orbweaver spider</name>
    <name type="synonym">Epeira ventricosa</name>
    <dbReference type="NCBI Taxonomy" id="182803"/>
    <lineage>
        <taxon>Eukaryota</taxon>
        <taxon>Metazoa</taxon>
        <taxon>Ecdysozoa</taxon>
        <taxon>Arthropoda</taxon>
        <taxon>Chelicerata</taxon>
        <taxon>Arachnida</taxon>
        <taxon>Araneae</taxon>
        <taxon>Araneomorphae</taxon>
        <taxon>Entelegynae</taxon>
        <taxon>Araneoidea</taxon>
        <taxon>Araneidae</taxon>
        <taxon>Araneus</taxon>
    </lineage>
</organism>
<protein>
    <submittedName>
        <fullName evidence="1">Uncharacterized protein</fullName>
    </submittedName>
</protein>
<comment type="caution">
    <text evidence="1">The sequence shown here is derived from an EMBL/GenBank/DDBJ whole genome shotgun (WGS) entry which is preliminary data.</text>
</comment>
<dbReference type="EMBL" id="BGPR01000030">
    <property type="protein sequence ID" value="GBL82817.1"/>
    <property type="molecule type" value="Genomic_DNA"/>
</dbReference>
<dbReference type="OrthoDB" id="10607154at2759"/>
<evidence type="ECO:0000313" key="2">
    <source>
        <dbReference type="Proteomes" id="UP000499080"/>
    </source>
</evidence>
<sequence length="85" mass="9435">MYFAASATPLRYFYRPDDSGGTLLSSALGDCLLPSLLGGCSPDLLNNNIQTGGEVTRGQEEVDLRRWGRSRRKRAILIFSRGRQD</sequence>
<proteinExistence type="predicted"/>
<reference evidence="1 2" key="1">
    <citation type="journal article" date="2019" name="Sci. Rep.">
        <title>Orb-weaving spider Araneus ventricosus genome elucidates the spidroin gene catalogue.</title>
        <authorList>
            <person name="Kono N."/>
            <person name="Nakamura H."/>
            <person name="Ohtoshi R."/>
            <person name="Moran D.A.P."/>
            <person name="Shinohara A."/>
            <person name="Yoshida Y."/>
            <person name="Fujiwara M."/>
            <person name="Mori M."/>
            <person name="Tomita M."/>
            <person name="Arakawa K."/>
        </authorList>
    </citation>
    <scope>NUCLEOTIDE SEQUENCE [LARGE SCALE GENOMIC DNA]</scope>
</reference>
<dbReference type="AlphaFoldDB" id="A0A4Y2ATH6"/>
<keyword evidence="2" id="KW-1185">Reference proteome</keyword>
<dbReference type="Proteomes" id="UP000499080">
    <property type="component" value="Unassembled WGS sequence"/>
</dbReference>
<name>A0A4Y2ATH6_ARAVE</name>
<evidence type="ECO:0000313" key="1">
    <source>
        <dbReference type="EMBL" id="GBL82817.1"/>
    </source>
</evidence>